<evidence type="ECO:0000256" key="1">
    <source>
        <dbReference type="ARBA" id="ARBA00022723"/>
    </source>
</evidence>
<dbReference type="InterPro" id="IPR023174">
    <property type="entry name" value="PDEase_CS"/>
</dbReference>
<keyword evidence="1 3" id="KW-0479">Metal-binding</keyword>
<feature type="compositionally biased region" description="Low complexity" evidence="4">
    <location>
        <begin position="605"/>
        <end position="624"/>
    </location>
</feature>
<feature type="region of interest" description="Disordered" evidence="4">
    <location>
        <begin position="1187"/>
        <end position="1217"/>
    </location>
</feature>
<accession>A0ABQ5RU35</accession>
<dbReference type="PROSITE" id="PS00126">
    <property type="entry name" value="PDEASE_I_1"/>
    <property type="match status" value="1"/>
</dbReference>
<gene>
    <name evidence="8" type="ORF">VaNZ11_003403</name>
</gene>
<evidence type="ECO:0000256" key="2">
    <source>
        <dbReference type="ARBA" id="ARBA00022801"/>
    </source>
</evidence>
<dbReference type="EMBL" id="BSDZ01000009">
    <property type="protein sequence ID" value="GLI61128.1"/>
    <property type="molecule type" value="Genomic_DNA"/>
</dbReference>
<sequence>MLCWSAGYPTPAGVDSMNTAPSIRLSGVTGQELLRAVSSTRKLPKPSWRQRHQERIGAEALAIWKVLKPYPSTAILPLMVLGALLLAGVWSVTRVAQAAAESTKDRATALAVDAASWYRQSIMESYAPVISLSVVIRHEPHVPRVQAMFNSSAQELMDMTPQCALRSLQLAPNGVIQMVYPEQDNTMAPGLDLFESPFLSTSLQVIRKGGVTLAGPRQFVQGGLGVFVQLPVFIDNVDENVTWGSERSLNPNCETLCYDLTNRTKFWGFSTALVELQKLQDCNESRLRSLDASGYDYELLAPNWLPESATSDPNNLTTVAHSNRLPIDPVQVDVKLPNTKWILRVAPKDGWSPSWYPPMLVGVIVLAVVVSVLVFAMLVSRRQHKALLEALLPREMIDHLKNYSTDWWLGPRITDSAGATTADVLMNLLGELLEGITPDVRDIVLIRQQILQNMDIYQPLNLSSQLRDANLDDDVTKALIHQLGGKYSFSVSGLSSDVEDIMEGGELRSGAVLHKSLTFGQHDCATVSGALAMILAPQGGWYDSGPDMSDAASDAALPTHNTEVAISPRPSNANMFGRAASHMIQQNSWRCGSPEQMPVTSSPLGRTTSSTTVGGVGRPSSNSGGSNGGSAGIPTVDGPCGEAAPTVAVAVSSSGRVAPVEVTPDRLMVATSSQVSTSNVRVTDDGGMTGPTSTAVVTTAGGVAGGGGGGATGGGNGSRRPPRKGDSHTSLAGLARSIRRKSALLSVSIADGTEGGGQGKAINCTSSNPDAVTLLHGGHPEVHMNNGLANGRLWAATVSRRSITGLGGGLVGAMTIKKPPSPPPPVIEEVERVLAQADSWHFDAWRLRDITNGHPLSALGFYLIHRAGLITNLKLKPAVLARLLRHIEAGYNDNPYHNATHAADVLQTLHVIIHGAQLHVHYVDYLGLLAAYFAAIVHDYGHPGLTNDFLVATSDPLAVRYNDRSPLENHHAAAAFSSMRRPGLDVLAPLATEQRSSFRKQVIEMVLATDMKQHFSLLSHFSTVHRLASFNKTSALGAGTGYGQAGVGSTQGEARSSLDAAMVSTATPSMRELAPKPLDETERVLSLQMVIKAADLGHLGEGLDVHKRWLSSLEEEFFRQGDRERQLGIPISPLFDRSKQGVSKSQVGFYEFVALPMVHALCSAFPGTQPLMTCFLDNYNFYTNDTPPVPGESRSFKVQPQQPARPLGSAQPPAPGS</sequence>
<dbReference type="PROSITE" id="PS50839">
    <property type="entry name" value="CHASE"/>
    <property type="match status" value="1"/>
</dbReference>
<evidence type="ECO:0000313" key="8">
    <source>
        <dbReference type="EMBL" id="GLI61128.1"/>
    </source>
</evidence>
<dbReference type="PROSITE" id="PS51845">
    <property type="entry name" value="PDEASE_I_2"/>
    <property type="match status" value="1"/>
</dbReference>
<keyword evidence="5" id="KW-0472">Membrane</keyword>
<name>A0ABQ5RU35_9CHLO</name>
<dbReference type="SMART" id="SM00471">
    <property type="entry name" value="HDc"/>
    <property type="match status" value="1"/>
</dbReference>
<feature type="transmembrane region" description="Helical" evidence="5">
    <location>
        <begin position="355"/>
        <end position="379"/>
    </location>
</feature>
<dbReference type="SUPFAM" id="SSF109604">
    <property type="entry name" value="HD-domain/PDEase-like"/>
    <property type="match status" value="1"/>
</dbReference>
<organism evidence="8 9">
    <name type="scientific">Volvox africanus</name>
    <dbReference type="NCBI Taxonomy" id="51714"/>
    <lineage>
        <taxon>Eukaryota</taxon>
        <taxon>Viridiplantae</taxon>
        <taxon>Chlorophyta</taxon>
        <taxon>core chlorophytes</taxon>
        <taxon>Chlorophyceae</taxon>
        <taxon>CS clade</taxon>
        <taxon>Chlamydomonadales</taxon>
        <taxon>Volvocaceae</taxon>
        <taxon>Volvox</taxon>
    </lineage>
</organism>
<feature type="domain" description="PDEase" evidence="7">
    <location>
        <begin position="822"/>
        <end position="1189"/>
    </location>
</feature>
<keyword evidence="2 3" id="KW-0378">Hydrolase</keyword>
<dbReference type="InterPro" id="IPR006189">
    <property type="entry name" value="CHASE_dom"/>
</dbReference>
<evidence type="ECO:0000256" key="5">
    <source>
        <dbReference type="SAM" id="Phobius"/>
    </source>
</evidence>
<comment type="similarity">
    <text evidence="3">Belongs to the cyclic nucleotide phosphodiesterase family.</text>
</comment>
<keyword evidence="9" id="KW-1185">Reference proteome</keyword>
<keyword evidence="5" id="KW-0812">Transmembrane</keyword>
<comment type="caution">
    <text evidence="8">The sequence shown here is derived from an EMBL/GenBank/DDBJ whole genome shotgun (WGS) entry which is preliminary data.</text>
</comment>
<evidence type="ECO:0000256" key="3">
    <source>
        <dbReference type="RuleBase" id="RU363067"/>
    </source>
</evidence>
<dbReference type="InterPro" id="IPR036971">
    <property type="entry name" value="PDEase_catalytic_dom_sf"/>
</dbReference>
<feature type="compositionally biased region" description="Gly residues" evidence="4">
    <location>
        <begin position="703"/>
        <end position="717"/>
    </location>
</feature>
<keyword evidence="5" id="KW-1133">Transmembrane helix</keyword>
<feature type="region of interest" description="Disordered" evidence="4">
    <location>
        <begin position="703"/>
        <end position="729"/>
    </location>
</feature>
<dbReference type="InterPro" id="IPR003607">
    <property type="entry name" value="HD/PDEase_dom"/>
</dbReference>
<reference evidence="8 9" key="1">
    <citation type="journal article" date="2023" name="IScience">
        <title>Expanded male sex-determining region conserved during the evolution of homothallism in the green alga Volvox.</title>
        <authorList>
            <person name="Yamamoto K."/>
            <person name="Matsuzaki R."/>
            <person name="Mahakham W."/>
            <person name="Heman W."/>
            <person name="Sekimoto H."/>
            <person name="Kawachi M."/>
            <person name="Minakuchi Y."/>
            <person name="Toyoda A."/>
            <person name="Nozaki H."/>
        </authorList>
    </citation>
    <scope>NUCLEOTIDE SEQUENCE [LARGE SCALE GENOMIC DNA]</scope>
    <source>
        <strain evidence="8 9">NIES-4468</strain>
    </source>
</reference>
<evidence type="ECO:0000313" key="9">
    <source>
        <dbReference type="Proteomes" id="UP001165090"/>
    </source>
</evidence>
<dbReference type="InterPro" id="IPR002073">
    <property type="entry name" value="PDEase_catalytic_dom"/>
</dbReference>
<dbReference type="SMART" id="SM01079">
    <property type="entry name" value="CHASE"/>
    <property type="match status" value="1"/>
</dbReference>
<dbReference type="Gene3D" id="1.10.1300.10">
    <property type="entry name" value="3'5'-cyclic nucleotide phosphodiesterase, catalytic domain"/>
    <property type="match status" value="1"/>
</dbReference>
<evidence type="ECO:0000259" key="7">
    <source>
        <dbReference type="PROSITE" id="PS51845"/>
    </source>
</evidence>
<evidence type="ECO:0000256" key="4">
    <source>
        <dbReference type="SAM" id="MobiDB-lite"/>
    </source>
</evidence>
<dbReference type="InterPro" id="IPR023088">
    <property type="entry name" value="PDEase"/>
</dbReference>
<dbReference type="PANTHER" id="PTHR11347">
    <property type="entry name" value="CYCLIC NUCLEOTIDE PHOSPHODIESTERASE"/>
    <property type="match status" value="1"/>
</dbReference>
<comment type="cofactor">
    <cofactor evidence="3">
        <name>a divalent metal cation</name>
        <dbReference type="ChEBI" id="CHEBI:60240"/>
    </cofactor>
    <text evidence="3">Binds 2 divalent metal cations per subunit. Site 1 may preferentially bind zinc ions, while site 2 has a preference for magnesium and/or manganese ions.</text>
</comment>
<evidence type="ECO:0000259" key="6">
    <source>
        <dbReference type="PROSITE" id="PS50839"/>
    </source>
</evidence>
<dbReference type="Proteomes" id="UP001165090">
    <property type="component" value="Unassembled WGS sequence"/>
</dbReference>
<dbReference type="CDD" id="cd00077">
    <property type="entry name" value="HDc"/>
    <property type="match status" value="1"/>
</dbReference>
<feature type="domain" description="CHASE" evidence="6">
    <location>
        <begin position="172"/>
        <end position="279"/>
    </location>
</feature>
<feature type="region of interest" description="Disordered" evidence="4">
    <location>
        <begin position="589"/>
        <end position="638"/>
    </location>
</feature>
<dbReference type="Pfam" id="PF00233">
    <property type="entry name" value="PDEase_I"/>
    <property type="match status" value="1"/>
</dbReference>
<dbReference type="EC" id="3.1.4.-" evidence="3"/>
<feature type="transmembrane region" description="Helical" evidence="5">
    <location>
        <begin position="74"/>
        <end position="93"/>
    </location>
</feature>
<proteinExistence type="inferred from homology"/>
<protein>
    <recommendedName>
        <fullName evidence="3">Phosphodiesterase</fullName>
        <ecNumber evidence="3">3.1.4.-</ecNumber>
    </recommendedName>
</protein>
<dbReference type="PRINTS" id="PR00387">
    <property type="entry name" value="PDIESTERASE1"/>
</dbReference>